<name>A0AAU7R279_9ACTN</name>
<organism evidence="3">
    <name type="scientific">Micromonospora sp. HUAS YX12</name>
    <dbReference type="NCBI Taxonomy" id="3156396"/>
    <lineage>
        <taxon>Bacteria</taxon>
        <taxon>Bacillati</taxon>
        <taxon>Actinomycetota</taxon>
        <taxon>Actinomycetes</taxon>
        <taxon>Micromonosporales</taxon>
        <taxon>Micromonosporaceae</taxon>
        <taxon>Micromonospora</taxon>
    </lineage>
</organism>
<proteinExistence type="predicted"/>
<feature type="compositionally biased region" description="Basic and acidic residues" evidence="1">
    <location>
        <begin position="1"/>
        <end position="10"/>
    </location>
</feature>
<reference evidence="3" key="1">
    <citation type="submission" date="2024-06" db="EMBL/GenBank/DDBJ databases">
        <title>Micromonospora sp. strain HUAS YX12 genome sequences.</title>
        <authorList>
            <person name="Mo P."/>
        </authorList>
    </citation>
    <scope>NUCLEOTIDE SEQUENCE</scope>
    <source>
        <strain evidence="3">HUAS YX12</strain>
    </source>
</reference>
<feature type="domain" description="DUF6745" evidence="2">
    <location>
        <begin position="198"/>
        <end position="258"/>
    </location>
</feature>
<evidence type="ECO:0000256" key="1">
    <source>
        <dbReference type="SAM" id="MobiDB-lite"/>
    </source>
</evidence>
<dbReference type="AlphaFoldDB" id="A0AAU7R279"/>
<evidence type="ECO:0000313" key="3">
    <source>
        <dbReference type="EMBL" id="XBT81655.1"/>
    </source>
</evidence>
<dbReference type="RefSeq" id="WP_349878081.1">
    <property type="nucleotide sequence ID" value="NZ_CP157974.1"/>
</dbReference>
<protein>
    <submittedName>
        <fullName evidence="3">DUF6745 domain-containing protein</fullName>
    </submittedName>
</protein>
<accession>A0AAU7R279</accession>
<sequence length="295" mass="32615">MSAPTRRDGAAKTPQTVRSGDQRDLWQQAVRVRQEWLDHALSTQPADRPAAERCLTAVYARASRPRPRFVWVDSPDEAMPLVSGWPTLDHLYERIRSARPPRTPLLASDIAMVVSQLRGALSAGVVHTDPELSPARTGKAKEPWPELAPLRALDSGVPLAVVLHQGVRAALHRSLAHGFHLPVRAALASDGPVPVCWYGQQDASWIAYYDVLRRLGLARYGPDEARHLDTWADLARSCGWWWPGEEVCVVVDRPQVIRTEPVPGTPHDRIRLRPGGVRYRDGWQPLLGGAGADPG</sequence>
<dbReference type="Pfam" id="PF20530">
    <property type="entry name" value="DUF6745"/>
    <property type="match status" value="1"/>
</dbReference>
<dbReference type="EMBL" id="CP157974">
    <property type="protein sequence ID" value="XBT81655.1"/>
    <property type="molecule type" value="Genomic_DNA"/>
</dbReference>
<dbReference type="InterPro" id="IPR046633">
    <property type="entry name" value="DUF6745"/>
</dbReference>
<gene>
    <name evidence="3" type="ORF">ABIH81_29170</name>
</gene>
<feature type="region of interest" description="Disordered" evidence="1">
    <location>
        <begin position="1"/>
        <end position="24"/>
    </location>
</feature>
<evidence type="ECO:0000259" key="2">
    <source>
        <dbReference type="Pfam" id="PF20530"/>
    </source>
</evidence>